<dbReference type="Pfam" id="PF01223">
    <property type="entry name" value="Endonuclease_NS"/>
    <property type="match status" value="1"/>
</dbReference>
<keyword evidence="2" id="KW-0479">Metal-binding</keyword>
<evidence type="ECO:0000256" key="1">
    <source>
        <dbReference type="PIRSR" id="PIRSR640255-1"/>
    </source>
</evidence>
<dbReference type="InterPro" id="IPR044925">
    <property type="entry name" value="His-Me_finger_sf"/>
</dbReference>
<feature type="domain" description="ENPP1-3/EXOG-like endonuclease/phosphodiesterase" evidence="3">
    <location>
        <begin position="50"/>
        <end position="242"/>
    </location>
</feature>
<dbReference type="SUPFAM" id="SSF54060">
    <property type="entry name" value="His-Me finger endonucleases"/>
    <property type="match status" value="1"/>
</dbReference>
<dbReference type="AlphaFoldDB" id="A0A4R5CVE3"/>
<dbReference type="SMART" id="SM00477">
    <property type="entry name" value="NUC"/>
    <property type="match status" value="1"/>
</dbReference>
<gene>
    <name evidence="5" type="ORF">E0F98_11930</name>
</gene>
<dbReference type="InterPro" id="IPR001604">
    <property type="entry name" value="Endo_G_ENPP1-like_dom"/>
</dbReference>
<dbReference type="PANTHER" id="PTHR13966:SF5">
    <property type="entry name" value="ENDONUCLEASE G, MITOCHONDRIAL"/>
    <property type="match status" value="1"/>
</dbReference>
<reference evidence="5 6" key="1">
    <citation type="submission" date="2019-03" db="EMBL/GenBank/DDBJ databases">
        <title>Flavobacterium TSA-D2 sp. nov., isolated from arctic soil.</title>
        <authorList>
            <person name="Chaudhary D.K."/>
        </authorList>
    </citation>
    <scope>NUCLEOTIDE SEQUENCE [LARGE SCALE GENOMIC DNA]</scope>
    <source>
        <strain evidence="5 6">TSA-D2</strain>
    </source>
</reference>
<dbReference type="InterPro" id="IPR040255">
    <property type="entry name" value="Non-specific_endonuclease"/>
</dbReference>
<evidence type="ECO:0000256" key="2">
    <source>
        <dbReference type="PIRSR" id="PIRSR640255-2"/>
    </source>
</evidence>
<organism evidence="5 6">
    <name type="scientific">Flavobacterium hiemivividum</name>
    <dbReference type="NCBI Taxonomy" id="2541734"/>
    <lineage>
        <taxon>Bacteria</taxon>
        <taxon>Pseudomonadati</taxon>
        <taxon>Bacteroidota</taxon>
        <taxon>Flavobacteriia</taxon>
        <taxon>Flavobacteriales</taxon>
        <taxon>Flavobacteriaceae</taxon>
        <taxon>Flavobacterium</taxon>
    </lineage>
</organism>
<dbReference type="SMART" id="SM00892">
    <property type="entry name" value="Endonuclease_NS"/>
    <property type="match status" value="1"/>
</dbReference>
<evidence type="ECO:0000259" key="3">
    <source>
        <dbReference type="SMART" id="SM00477"/>
    </source>
</evidence>
<dbReference type="Proteomes" id="UP000294597">
    <property type="component" value="Unassembled WGS sequence"/>
</dbReference>
<proteinExistence type="predicted"/>
<dbReference type="PANTHER" id="PTHR13966">
    <property type="entry name" value="ENDONUCLEASE RELATED"/>
    <property type="match status" value="1"/>
</dbReference>
<dbReference type="GO" id="GO:0046872">
    <property type="term" value="F:metal ion binding"/>
    <property type="evidence" value="ECO:0007669"/>
    <property type="project" value="UniProtKB-KW"/>
</dbReference>
<sequence length="259" mass="29874">MFLCSCKKAEDSGVDSSSISHPLVVNGDVNESKVLFDYLPGTSSNEVVKHKHYTLSYSEQAEQAEWLAYELKKEYVTNRDYKRPYFIADPKVLTFSADWRNYKNSGYDKGHLCPAADMEFDEEAFSDTFYTSNISPQDRDFNSGIWNRLEQKVRYWAVKYNGVYVVTGGVLKNSTRTIGKEKVIVPDSFYKIVLNISNEKPKMVAFLIPNERSEKPLYSFIVSVDRIEELTGIDFFPKLEDELENSLEKNTDFSAWIFN</sequence>
<evidence type="ECO:0000313" key="6">
    <source>
        <dbReference type="Proteomes" id="UP000294597"/>
    </source>
</evidence>
<protein>
    <submittedName>
        <fullName evidence="5">DNA/RNA non-specific endonuclease</fullName>
    </submittedName>
</protein>
<keyword evidence="6" id="KW-1185">Reference proteome</keyword>
<feature type="domain" description="DNA/RNA non-specific endonuclease/pyrophosphatase/phosphodiesterase" evidence="4">
    <location>
        <begin position="49"/>
        <end position="242"/>
    </location>
</feature>
<keyword evidence="5" id="KW-0540">Nuclease</keyword>
<name>A0A4R5CVE3_9FLAO</name>
<dbReference type="InterPro" id="IPR044929">
    <property type="entry name" value="DNA/RNA_non-sp_Endonuclease_sf"/>
</dbReference>
<dbReference type="GO" id="GO:0004519">
    <property type="term" value="F:endonuclease activity"/>
    <property type="evidence" value="ECO:0007669"/>
    <property type="project" value="UniProtKB-KW"/>
</dbReference>
<dbReference type="CDD" id="cd00091">
    <property type="entry name" value="NUC"/>
    <property type="match status" value="1"/>
</dbReference>
<dbReference type="InterPro" id="IPR020821">
    <property type="entry name" value="ENPP1-3/EXOG-like_nuc-like"/>
</dbReference>
<evidence type="ECO:0000259" key="4">
    <source>
        <dbReference type="SMART" id="SM00892"/>
    </source>
</evidence>
<comment type="caution">
    <text evidence="5">The sequence shown here is derived from an EMBL/GenBank/DDBJ whole genome shotgun (WGS) entry which is preliminary data.</text>
</comment>
<accession>A0A4R5CVE3</accession>
<keyword evidence="5" id="KW-0255">Endonuclease</keyword>
<keyword evidence="5" id="KW-0378">Hydrolase</keyword>
<feature type="active site" description="Proton acceptor" evidence="1">
    <location>
        <position position="111"/>
    </location>
</feature>
<feature type="binding site" evidence="2">
    <location>
        <position position="142"/>
    </location>
    <ligand>
        <name>Mg(2+)</name>
        <dbReference type="ChEBI" id="CHEBI:18420"/>
        <note>catalytic</note>
    </ligand>
</feature>
<evidence type="ECO:0000313" key="5">
    <source>
        <dbReference type="EMBL" id="TDE02971.1"/>
    </source>
</evidence>
<dbReference type="GO" id="GO:0003676">
    <property type="term" value="F:nucleic acid binding"/>
    <property type="evidence" value="ECO:0007669"/>
    <property type="project" value="InterPro"/>
</dbReference>
<dbReference type="EMBL" id="SMFO01000009">
    <property type="protein sequence ID" value="TDE02971.1"/>
    <property type="molecule type" value="Genomic_DNA"/>
</dbReference>
<dbReference type="Gene3D" id="3.40.570.10">
    <property type="entry name" value="Extracellular Endonuclease, subunit A"/>
    <property type="match status" value="1"/>
</dbReference>
<dbReference type="GO" id="GO:0016787">
    <property type="term" value="F:hydrolase activity"/>
    <property type="evidence" value="ECO:0007669"/>
    <property type="project" value="InterPro"/>
</dbReference>